<gene>
    <name evidence="9" type="primary">ftsQ</name>
    <name evidence="12" type="ORF">HNQ52_002338</name>
</gene>
<evidence type="ECO:0000313" key="12">
    <source>
        <dbReference type="EMBL" id="MBB5208788.1"/>
    </source>
</evidence>
<dbReference type="Gene3D" id="3.40.50.11690">
    <property type="entry name" value="Cell division protein FtsQ/DivIB"/>
    <property type="match status" value="1"/>
</dbReference>
<dbReference type="GO" id="GO:0032153">
    <property type="term" value="C:cell division site"/>
    <property type="evidence" value="ECO:0007669"/>
    <property type="project" value="UniProtKB-UniRule"/>
</dbReference>
<comment type="function">
    <text evidence="9">Essential cell division protein. May link together the upstream cell division proteins, which are predominantly cytoplasmic, with the downstream cell division proteins, which are predominantly periplasmic. May control correct divisome assembly.</text>
</comment>
<evidence type="ECO:0000256" key="1">
    <source>
        <dbReference type="ARBA" id="ARBA00004370"/>
    </source>
</evidence>
<evidence type="ECO:0000256" key="10">
    <source>
        <dbReference type="SAM" id="MobiDB-lite"/>
    </source>
</evidence>
<evidence type="ECO:0000256" key="5">
    <source>
        <dbReference type="ARBA" id="ARBA00022692"/>
    </source>
</evidence>
<evidence type="ECO:0000256" key="3">
    <source>
        <dbReference type="ARBA" id="ARBA00022519"/>
    </source>
</evidence>
<evidence type="ECO:0000313" key="13">
    <source>
        <dbReference type="Proteomes" id="UP000521199"/>
    </source>
</evidence>
<keyword evidence="2 9" id="KW-1003">Cell membrane</keyword>
<comment type="subcellular location">
    <subcellularLocation>
        <location evidence="9">Cell inner membrane</location>
        <topology evidence="9">Single-pass type II membrane protein</topology>
    </subcellularLocation>
    <subcellularLocation>
        <location evidence="1">Membrane</location>
    </subcellularLocation>
    <text evidence="9">Localizes to the division septum.</text>
</comment>
<protein>
    <recommendedName>
        <fullName evidence="9">Cell division protein FtsQ</fullName>
    </recommendedName>
</protein>
<dbReference type="GO" id="GO:0090529">
    <property type="term" value="P:cell septum assembly"/>
    <property type="evidence" value="ECO:0007669"/>
    <property type="project" value="InterPro"/>
</dbReference>
<dbReference type="InterPro" id="IPR034746">
    <property type="entry name" value="POTRA"/>
</dbReference>
<accession>A0A7W8D9U5</accession>
<evidence type="ECO:0000256" key="7">
    <source>
        <dbReference type="ARBA" id="ARBA00023136"/>
    </source>
</evidence>
<keyword evidence="4 9" id="KW-0132">Cell division</keyword>
<dbReference type="InterPro" id="IPR026579">
    <property type="entry name" value="FtsQ"/>
</dbReference>
<dbReference type="InterPro" id="IPR005548">
    <property type="entry name" value="Cell_div_FtsQ/DivIB_C"/>
</dbReference>
<dbReference type="Pfam" id="PF08478">
    <property type="entry name" value="POTRA_1"/>
    <property type="match status" value="1"/>
</dbReference>
<reference evidence="12 13" key="1">
    <citation type="submission" date="2020-08" db="EMBL/GenBank/DDBJ databases">
        <title>Genomic Encyclopedia of Type Strains, Phase IV (KMG-IV): sequencing the most valuable type-strain genomes for metagenomic binning, comparative biology and taxonomic classification.</title>
        <authorList>
            <person name="Goeker M."/>
        </authorList>
    </citation>
    <scope>NUCLEOTIDE SEQUENCE [LARGE SCALE GENOMIC DNA]</scope>
    <source>
        <strain evidence="12 13">DSM 24163</strain>
    </source>
</reference>
<keyword evidence="13" id="KW-1185">Reference proteome</keyword>
<dbReference type="GO" id="GO:0043093">
    <property type="term" value="P:FtsZ-dependent cytokinesis"/>
    <property type="evidence" value="ECO:0007669"/>
    <property type="project" value="UniProtKB-UniRule"/>
</dbReference>
<dbReference type="AlphaFoldDB" id="A0A7W8D9U5"/>
<dbReference type="InterPro" id="IPR045335">
    <property type="entry name" value="FtsQ_C_sf"/>
</dbReference>
<dbReference type="InterPro" id="IPR013685">
    <property type="entry name" value="POTRA_FtsQ_type"/>
</dbReference>
<proteinExistence type="inferred from homology"/>
<feature type="region of interest" description="Disordered" evidence="10">
    <location>
        <begin position="267"/>
        <end position="297"/>
    </location>
</feature>
<dbReference type="GO" id="GO:0005886">
    <property type="term" value="C:plasma membrane"/>
    <property type="evidence" value="ECO:0007669"/>
    <property type="project" value="UniProtKB-SubCell"/>
</dbReference>
<keyword evidence="6 9" id="KW-1133">Transmembrane helix</keyword>
<comment type="subunit">
    <text evidence="9">Part of a complex composed of FtsB, FtsL and FtsQ.</text>
</comment>
<dbReference type="HAMAP" id="MF_00911">
    <property type="entry name" value="FtsQ_subfam"/>
    <property type="match status" value="1"/>
</dbReference>
<dbReference type="PANTHER" id="PTHR35851">
    <property type="entry name" value="CELL DIVISION PROTEIN FTSQ"/>
    <property type="match status" value="1"/>
</dbReference>
<keyword evidence="8 9" id="KW-0131">Cell cycle</keyword>
<evidence type="ECO:0000256" key="8">
    <source>
        <dbReference type="ARBA" id="ARBA00023306"/>
    </source>
</evidence>
<feature type="domain" description="POTRA" evidence="11">
    <location>
        <begin position="34"/>
        <end position="103"/>
    </location>
</feature>
<dbReference type="Gene3D" id="3.10.20.310">
    <property type="entry name" value="membrane protein fhac"/>
    <property type="match status" value="1"/>
</dbReference>
<dbReference type="Proteomes" id="UP000521199">
    <property type="component" value="Unassembled WGS sequence"/>
</dbReference>
<evidence type="ECO:0000256" key="6">
    <source>
        <dbReference type="ARBA" id="ARBA00022989"/>
    </source>
</evidence>
<dbReference type="PROSITE" id="PS51779">
    <property type="entry name" value="POTRA"/>
    <property type="match status" value="1"/>
</dbReference>
<evidence type="ECO:0000256" key="4">
    <source>
        <dbReference type="ARBA" id="ARBA00022618"/>
    </source>
</evidence>
<dbReference type="EMBL" id="JACHHP010000004">
    <property type="protein sequence ID" value="MBB5208788.1"/>
    <property type="molecule type" value="Genomic_DNA"/>
</dbReference>
<organism evidence="12 13">
    <name type="scientific">Chiayiivirga flava</name>
    <dbReference type="NCBI Taxonomy" id="659595"/>
    <lineage>
        <taxon>Bacteria</taxon>
        <taxon>Pseudomonadati</taxon>
        <taxon>Pseudomonadota</taxon>
        <taxon>Gammaproteobacteria</taxon>
        <taxon>Lysobacterales</taxon>
        <taxon>Lysobacteraceae</taxon>
        <taxon>Chiayiivirga</taxon>
    </lineage>
</organism>
<keyword evidence="5 9" id="KW-0812">Transmembrane</keyword>
<sequence>MHGLARLLAWVIALSLVTLPVVAVLNGWIASDHWPLQTLRVTAQYERVSAEQIRAAASAQLGKGFFAVDLAEVRSAVASLPWVERVEVRKRWPDVLDITVAEHRAFARWDGDRLLSDHGQLFRAPGGDDLQGLPELFGPDERIAEVVAFHANALRILAGTGLQVRGARLSARGSWSLVLGNGARVMVGRSAQPQERLARLVRVLPQLLTERRPFERIDLRYTNGFAVHWAAEPGVGNGESGIDEERVATPDLTFVTPPLRGPAHAPFLIPTTPESRFPIPGSTPRPDSRFPIPGVNA</sequence>
<evidence type="ECO:0000256" key="2">
    <source>
        <dbReference type="ARBA" id="ARBA00022475"/>
    </source>
</evidence>
<dbReference type="PANTHER" id="PTHR35851:SF1">
    <property type="entry name" value="CELL DIVISION PROTEIN FTSQ"/>
    <property type="match status" value="1"/>
</dbReference>
<dbReference type="RefSeq" id="WP_183961338.1">
    <property type="nucleotide sequence ID" value="NZ_JACHHP010000004.1"/>
</dbReference>
<evidence type="ECO:0000259" key="11">
    <source>
        <dbReference type="PROSITE" id="PS51779"/>
    </source>
</evidence>
<name>A0A7W8D9U5_9GAMM</name>
<evidence type="ECO:0000256" key="9">
    <source>
        <dbReference type="HAMAP-Rule" id="MF_00911"/>
    </source>
</evidence>
<comment type="similarity">
    <text evidence="9">Belongs to the FtsQ/DivIB family. FtsQ subfamily.</text>
</comment>
<dbReference type="Pfam" id="PF03799">
    <property type="entry name" value="FtsQ_DivIB_C"/>
    <property type="match status" value="1"/>
</dbReference>
<comment type="caution">
    <text evidence="12">The sequence shown here is derived from an EMBL/GenBank/DDBJ whole genome shotgun (WGS) entry which is preliminary data.</text>
</comment>
<keyword evidence="3 9" id="KW-0997">Cell inner membrane</keyword>
<keyword evidence="7 9" id="KW-0472">Membrane</keyword>